<dbReference type="EMBL" id="AOTZ01000005">
    <property type="protein sequence ID" value="EZP76777.1"/>
    <property type="molecule type" value="Genomic_DNA"/>
</dbReference>
<accession>A0ABC9VEL9</accession>
<protein>
    <submittedName>
        <fullName evidence="1">Arsenical pump-driving ATPase</fullName>
    </submittedName>
</protein>
<organism evidence="1 2">
    <name type="scientific">Parageobacillus genomosp. 1</name>
    <dbReference type="NCBI Taxonomy" id="1295642"/>
    <lineage>
        <taxon>Bacteria</taxon>
        <taxon>Bacillati</taxon>
        <taxon>Bacillota</taxon>
        <taxon>Bacilli</taxon>
        <taxon>Bacillales</taxon>
        <taxon>Anoxybacillaceae</taxon>
        <taxon>Parageobacillus</taxon>
    </lineage>
</organism>
<keyword evidence="2" id="KW-1185">Reference proteome</keyword>
<evidence type="ECO:0000313" key="2">
    <source>
        <dbReference type="Proteomes" id="UP000023566"/>
    </source>
</evidence>
<evidence type="ECO:0000313" key="1">
    <source>
        <dbReference type="EMBL" id="EZP76777.1"/>
    </source>
</evidence>
<dbReference type="InterPro" id="IPR027417">
    <property type="entry name" value="P-loop_NTPase"/>
</dbReference>
<name>A0ABC9VEL9_9BACL</name>
<proteinExistence type="predicted"/>
<reference evidence="1 2" key="1">
    <citation type="journal article" date="2014" name="Appl. Microbiol. Biotechnol.">
        <title>Transformable facultative thermophile Geobacillus stearothermophilus NUB3621 as a host strain for metabolic engineering.</title>
        <authorList>
            <person name="Blanchard K."/>
            <person name="Robic S."/>
            <person name="Matsumura I."/>
        </authorList>
    </citation>
    <scope>NUCLEOTIDE SEQUENCE [LARGE SCALE GENOMIC DNA]</scope>
    <source>
        <strain evidence="1 2">NUB3621</strain>
    </source>
</reference>
<gene>
    <name evidence="1" type="ORF">H839_09283</name>
</gene>
<dbReference type="AlphaFoldDB" id="A0ABC9VEL9"/>
<sequence length="87" mass="9762">MASAIAVGLVEKGHKVHLTTTDPAAHLEFVFQNSELNEQLTISRINSTEEVEDDKAEVLSKVSSALVYTISPFFHILLHIKKILRKY</sequence>
<comment type="caution">
    <text evidence="1">The sequence shown here is derived from an EMBL/GenBank/DDBJ whole genome shotgun (WGS) entry which is preliminary data.</text>
</comment>
<dbReference type="Gene3D" id="3.40.50.300">
    <property type="entry name" value="P-loop containing nucleotide triphosphate hydrolases"/>
    <property type="match status" value="1"/>
</dbReference>
<dbReference type="Proteomes" id="UP000023566">
    <property type="component" value="Chromosome"/>
</dbReference>